<evidence type="ECO:0000256" key="2">
    <source>
        <dbReference type="ARBA" id="ARBA00019403"/>
    </source>
</evidence>
<accession>A0ABS5F3A4</accession>
<dbReference type="InterPro" id="IPR051536">
    <property type="entry name" value="UDG_Type-4/5"/>
</dbReference>
<evidence type="ECO:0000313" key="12">
    <source>
        <dbReference type="Proteomes" id="UP001196870"/>
    </source>
</evidence>
<keyword evidence="6" id="KW-0378">Hydrolase</keyword>
<dbReference type="CDD" id="cd10030">
    <property type="entry name" value="UDG-F4_TTUDGA_SPO1dp_like"/>
    <property type="match status" value="1"/>
</dbReference>
<dbReference type="PANTHER" id="PTHR33693">
    <property type="entry name" value="TYPE-5 URACIL-DNA GLYCOSYLASE"/>
    <property type="match status" value="1"/>
</dbReference>
<evidence type="ECO:0000256" key="6">
    <source>
        <dbReference type="ARBA" id="ARBA00022801"/>
    </source>
</evidence>
<keyword evidence="7" id="KW-0408">Iron</keyword>
<keyword evidence="8" id="KW-0411">Iron-sulfur</keyword>
<dbReference type="Proteomes" id="UP001196870">
    <property type="component" value="Unassembled WGS sequence"/>
</dbReference>
<dbReference type="Gene3D" id="3.40.470.10">
    <property type="entry name" value="Uracil-DNA glycosylase-like domain"/>
    <property type="match status" value="1"/>
</dbReference>
<evidence type="ECO:0000256" key="3">
    <source>
        <dbReference type="ARBA" id="ARBA00022485"/>
    </source>
</evidence>
<keyword evidence="9" id="KW-0234">DNA repair</keyword>
<comment type="similarity">
    <text evidence="1">Belongs to the uracil-DNA glycosylase (UDG) superfamily. Type 4 (UDGa) family.</text>
</comment>
<feature type="domain" description="Uracil-DNA glycosylase-like" evidence="10">
    <location>
        <begin position="29"/>
        <end position="189"/>
    </location>
</feature>
<name>A0ABS5F3A4_9PROT</name>
<reference evidence="12" key="1">
    <citation type="journal article" date="2021" name="Syst. Appl. Microbiol.">
        <title>Roseomonas hellenica sp. nov., isolated from roots of wild-growing Alkanna tinctoria.</title>
        <authorList>
            <person name="Rat A."/>
            <person name="Naranjo H.D."/>
            <person name="Lebbe L."/>
            <person name="Cnockaert M."/>
            <person name="Krigas N."/>
            <person name="Grigoriadou K."/>
            <person name="Maloupa E."/>
            <person name="Willems A."/>
        </authorList>
    </citation>
    <scope>NUCLEOTIDE SEQUENCE [LARGE SCALE GENOMIC DNA]</scope>
    <source>
        <strain evidence="12">LMG 31523</strain>
    </source>
</reference>
<dbReference type="SMART" id="SM00987">
    <property type="entry name" value="UreE_C"/>
    <property type="match status" value="1"/>
</dbReference>
<keyword evidence="4" id="KW-0479">Metal-binding</keyword>
<evidence type="ECO:0000256" key="9">
    <source>
        <dbReference type="ARBA" id="ARBA00023204"/>
    </source>
</evidence>
<evidence type="ECO:0000256" key="1">
    <source>
        <dbReference type="ARBA" id="ARBA00006521"/>
    </source>
</evidence>
<comment type="caution">
    <text evidence="11">The sequence shown here is derived from an EMBL/GenBank/DDBJ whole genome shotgun (WGS) entry which is preliminary data.</text>
</comment>
<evidence type="ECO:0000256" key="5">
    <source>
        <dbReference type="ARBA" id="ARBA00022763"/>
    </source>
</evidence>
<keyword evidence="3" id="KW-0004">4Fe-4S</keyword>
<sequence>MDDLDALRARFPPARDLPDWAARATQPVFGEGPPGAALMLVGEQPGDEEDRAGRPFVGPAGRLLDTLLERAGVPRRDTYVTNAVKHFKFTQAGKRRLHQSPNAGDIAHYRPFLRAEIALVAPRLVLALGATALQALAGKALPVGRSRGMALRTQDGVPLRATMHPSALLRLRDAESRAEEQARCVADLRAAYAEASGRNAP</sequence>
<gene>
    <name evidence="11" type="ORF">GXW71_21910</name>
</gene>
<evidence type="ECO:0000256" key="7">
    <source>
        <dbReference type="ARBA" id="ARBA00023004"/>
    </source>
</evidence>
<dbReference type="RefSeq" id="WP_211854814.1">
    <property type="nucleotide sequence ID" value="NZ_JAAGBB010000029.1"/>
</dbReference>
<organism evidence="11 12">
    <name type="scientific">Plastoroseomonas hellenica</name>
    <dbReference type="NCBI Taxonomy" id="2687306"/>
    <lineage>
        <taxon>Bacteria</taxon>
        <taxon>Pseudomonadati</taxon>
        <taxon>Pseudomonadota</taxon>
        <taxon>Alphaproteobacteria</taxon>
        <taxon>Acetobacterales</taxon>
        <taxon>Acetobacteraceae</taxon>
        <taxon>Plastoroseomonas</taxon>
    </lineage>
</organism>
<dbReference type="SUPFAM" id="SSF52141">
    <property type="entry name" value="Uracil-DNA glycosylase-like"/>
    <property type="match status" value="1"/>
</dbReference>
<dbReference type="EMBL" id="JAAGBB010000029">
    <property type="protein sequence ID" value="MBR0667032.1"/>
    <property type="molecule type" value="Genomic_DNA"/>
</dbReference>
<dbReference type="PANTHER" id="PTHR33693:SF9">
    <property type="entry name" value="TYPE-4 URACIL-DNA GLYCOSYLASE"/>
    <property type="match status" value="1"/>
</dbReference>
<evidence type="ECO:0000259" key="10">
    <source>
        <dbReference type="SMART" id="SM00986"/>
    </source>
</evidence>
<dbReference type="Pfam" id="PF03167">
    <property type="entry name" value="UDG"/>
    <property type="match status" value="1"/>
</dbReference>
<dbReference type="NCBIfam" id="TIGR03914">
    <property type="entry name" value="UDG_fam_dom"/>
    <property type="match status" value="1"/>
</dbReference>
<protein>
    <recommendedName>
        <fullName evidence="2">Type-4 uracil-DNA glycosylase</fullName>
    </recommendedName>
</protein>
<dbReference type="SMART" id="SM00986">
    <property type="entry name" value="UDG"/>
    <property type="match status" value="1"/>
</dbReference>
<keyword evidence="12" id="KW-1185">Reference proteome</keyword>
<evidence type="ECO:0000256" key="8">
    <source>
        <dbReference type="ARBA" id="ARBA00023014"/>
    </source>
</evidence>
<dbReference type="InterPro" id="IPR036895">
    <property type="entry name" value="Uracil-DNA_glycosylase-like_sf"/>
</dbReference>
<keyword evidence="5" id="KW-0227">DNA damage</keyword>
<evidence type="ECO:0000313" key="11">
    <source>
        <dbReference type="EMBL" id="MBR0667032.1"/>
    </source>
</evidence>
<dbReference type="InterPro" id="IPR005273">
    <property type="entry name" value="Ura-DNA_glyco_family4"/>
</dbReference>
<dbReference type="InterPro" id="IPR005122">
    <property type="entry name" value="Uracil-DNA_glycosylase-like"/>
</dbReference>
<evidence type="ECO:0000256" key="4">
    <source>
        <dbReference type="ARBA" id="ARBA00022723"/>
    </source>
</evidence>
<proteinExistence type="inferred from homology"/>